<keyword evidence="3 7" id="KW-0812">Transmembrane</keyword>
<feature type="transmembrane region" description="Helical" evidence="7">
    <location>
        <begin position="241"/>
        <end position="268"/>
    </location>
</feature>
<dbReference type="GO" id="GO:0019706">
    <property type="term" value="F:protein-cysteine S-palmitoyltransferase activity"/>
    <property type="evidence" value="ECO:0007669"/>
    <property type="project" value="UniProtKB-EC"/>
</dbReference>
<feature type="transmembrane region" description="Helical" evidence="7">
    <location>
        <begin position="288"/>
        <end position="310"/>
    </location>
</feature>
<keyword evidence="6 7" id="KW-0012">Acyltransferase</keyword>
<dbReference type="PANTHER" id="PTHR12246">
    <property type="entry name" value="PALMITOYLTRANSFERASE ZDHHC16"/>
    <property type="match status" value="1"/>
</dbReference>
<dbReference type="PROSITE" id="PS50216">
    <property type="entry name" value="DHHC"/>
    <property type="match status" value="1"/>
</dbReference>
<dbReference type="GO" id="GO:0016020">
    <property type="term" value="C:membrane"/>
    <property type="evidence" value="ECO:0007669"/>
    <property type="project" value="UniProtKB-SubCell"/>
</dbReference>
<name>A0A820KDH8_9BILA</name>
<dbReference type="Proteomes" id="UP000663851">
    <property type="component" value="Unassembled WGS sequence"/>
</dbReference>
<sequence length="422" mass="47904">MGKSPNEMGNCPFAPPLATPLRGSNNEDIVLVPLLSSNQQSTDDLLVSEHNLQDSQSFCSMYISRMIRFRSSMSLRSSRACCFEALKSIPVVFILSIVAWSYYAYVVQMCIITIDNIPKKVIYLFIYHPLLFLFLWSYYQTMFKPLAGPPGKFYVGEAEGERIATAQTLDERRMTLLRFCRRANLPVLTRHFDGSIRYCFLCRCIKPDRAHHCSICGKCVLRYDHHCPWTNSCVSYANYKFFVLFLGWALLFCSYVAATSLEYFIVFWQGIANARGDGGDSTSPGGKFHLLFLFFASIMFAISVSSLFFYHLYLSGKNRTTLESFRAPIFSDGPQKDGFNLGYKQNFQEVFGKTLLSAIIPIWTTRGDGVHYQVNSLLLGGLQQQQQFGGVSNDVLVPLDTTANSMNNDHNYLLNENNKLDK</sequence>
<gene>
    <name evidence="9" type="ORF">HFQ381_LOCUS15752</name>
</gene>
<comment type="similarity">
    <text evidence="7">Belongs to the DHHC palmitoyltransferase family.</text>
</comment>
<evidence type="ECO:0000256" key="5">
    <source>
        <dbReference type="ARBA" id="ARBA00023136"/>
    </source>
</evidence>
<dbReference type="InterPro" id="IPR001594">
    <property type="entry name" value="Palmitoyltrfase_DHHC"/>
</dbReference>
<evidence type="ECO:0000256" key="3">
    <source>
        <dbReference type="ARBA" id="ARBA00022692"/>
    </source>
</evidence>
<keyword evidence="5 7" id="KW-0472">Membrane</keyword>
<reference evidence="9" key="1">
    <citation type="submission" date="2021-02" db="EMBL/GenBank/DDBJ databases">
        <authorList>
            <person name="Nowell W R."/>
        </authorList>
    </citation>
    <scope>NUCLEOTIDE SEQUENCE</scope>
</reference>
<keyword evidence="2 7" id="KW-0808">Transferase</keyword>
<dbReference type="EC" id="2.3.1.225" evidence="7"/>
<evidence type="ECO:0000256" key="2">
    <source>
        <dbReference type="ARBA" id="ARBA00022679"/>
    </source>
</evidence>
<organism evidence="9 10">
    <name type="scientific">Rotaria socialis</name>
    <dbReference type="NCBI Taxonomy" id="392032"/>
    <lineage>
        <taxon>Eukaryota</taxon>
        <taxon>Metazoa</taxon>
        <taxon>Spiralia</taxon>
        <taxon>Gnathifera</taxon>
        <taxon>Rotifera</taxon>
        <taxon>Eurotatoria</taxon>
        <taxon>Bdelloidea</taxon>
        <taxon>Philodinida</taxon>
        <taxon>Philodinidae</taxon>
        <taxon>Rotaria</taxon>
    </lineage>
</organism>
<evidence type="ECO:0000259" key="8">
    <source>
        <dbReference type="Pfam" id="PF01529"/>
    </source>
</evidence>
<evidence type="ECO:0000256" key="4">
    <source>
        <dbReference type="ARBA" id="ARBA00022989"/>
    </source>
</evidence>
<dbReference type="EMBL" id="CAJOBO010001083">
    <property type="protein sequence ID" value="CAF4335570.1"/>
    <property type="molecule type" value="Genomic_DNA"/>
</dbReference>
<evidence type="ECO:0000313" key="9">
    <source>
        <dbReference type="EMBL" id="CAF4335570.1"/>
    </source>
</evidence>
<feature type="transmembrane region" description="Helical" evidence="7">
    <location>
        <begin position="80"/>
        <end position="102"/>
    </location>
</feature>
<accession>A0A820KDH8</accession>
<proteinExistence type="inferred from homology"/>
<dbReference type="Pfam" id="PF01529">
    <property type="entry name" value="DHHC"/>
    <property type="match status" value="1"/>
</dbReference>
<dbReference type="AlphaFoldDB" id="A0A820KDH8"/>
<evidence type="ECO:0000256" key="1">
    <source>
        <dbReference type="ARBA" id="ARBA00004141"/>
    </source>
</evidence>
<dbReference type="InterPro" id="IPR039859">
    <property type="entry name" value="PFA4/ZDH16/20/ERF2-like"/>
</dbReference>
<protein>
    <recommendedName>
        <fullName evidence="7">Palmitoyltransferase</fullName>
        <ecNumber evidence="7">2.3.1.225</ecNumber>
    </recommendedName>
</protein>
<comment type="subcellular location">
    <subcellularLocation>
        <location evidence="1">Membrane</location>
        <topology evidence="1">Multi-pass membrane protein</topology>
    </subcellularLocation>
</comment>
<comment type="catalytic activity">
    <reaction evidence="7">
        <text>L-cysteinyl-[protein] + hexadecanoyl-CoA = S-hexadecanoyl-L-cysteinyl-[protein] + CoA</text>
        <dbReference type="Rhea" id="RHEA:36683"/>
        <dbReference type="Rhea" id="RHEA-COMP:10131"/>
        <dbReference type="Rhea" id="RHEA-COMP:11032"/>
        <dbReference type="ChEBI" id="CHEBI:29950"/>
        <dbReference type="ChEBI" id="CHEBI:57287"/>
        <dbReference type="ChEBI" id="CHEBI:57379"/>
        <dbReference type="ChEBI" id="CHEBI:74151"/>
        <dbReference type="EC" id="2.3.1.225"/>
    </reaction>
</comment>
<evidence type="ECO:0000256" key="6">
    <source>
        <dbReference type="ARBA" id="ARBA00023315"/>
    </source>
</evidence>
<evidence type="ECO:0000256" key="7">
    <source>
        <dbReference type="RuleBase" id="RU079119"/>
    </source>
</evidence>
<evidence type="ECO:0000313" key="10">
    <source>
        <dbReference type="Proteomes" id="UP000663851"/>
    </source>
</evidence>
<keyword evidence="4 7" id="KW-1133">Transmembrane helix</keyword>
<feature type="transmembrane region" description="Helical" evidence="7">
    <location>
        <begin position="122"/>
        <end position="139"/>
    </location>
</feature>
<feature type="domain" description="Palmitoyltransferase DHHC" evidence="8">
    <location>
        <begin position="196"/>
        <end position="325"/>
    </location>
</feature>
<comment type="domain">
    <text evidence="7">The DHHC domain is required for palmitoyltransferase activity.</text>
</comment>
<comment type="caution">
    <text evidence="9">The sequence shown here is derived from an EMBL/GenBank/DDBJ whole genome shotgun (WGS) entry which is preliminary data.</text>
</comment>